<dbReference type="Proteomes" id="UP000828048">
    <property type="component" value="Chromosome 2"/>
</dbReference>
<reference evidence="1 2" key="1">
    <citation type="journal article" date="2021" name="Hortic Res">
        <title>High-quality reference genome and annotation aids understanding of berry development for evergreen blueberry (Vaccinium darrowii).</title>
        <authorList>
            <person name="Yu J."/>
            <person name="Hulse-Kemp A.M."/>
            <person name="Babiker E."/>
            <person name="Staton M."/>
        </authorList>
    </citation>
    <scope>NUCLEOTIDE SEQUENCE [LARGE SCALE GENOMIC DNA]</scope>
    <source>
        <strain evidence="2">cv. NJ 8807/NJ 8810</strain>
        <tissue evidence="1">Young leaf</tissue>
    </source>
</reference>
<comment type="caution">
    <text evidence="1">The sequence shown here is derived from an EMBL/GenBank/DDBJ whole genome shotgun (WGS) entry which is preliminary data.</text>
</comment>
<evidence type="ECO:0000313" key="2">
    <source>
        <dbReference type="Proteomes" id="UP000828048"/>
    </source>
</evidence>
<accession>A0ACB7X1E7</accession>
<gene>
    <name evidence="1" type="ORF">Vadar_016382</name>
</gene>
<sequence length="359" mass="41190">MASPSPWTQQVGGSPMLGICLKLKRLKPVLKYSNQQFYSDISIGSRLSWSRRYAATEMEFSMRSNGTLLIPYYAISGIIPLYVDYNPCIERQWKGRRFHAMKTEWGFPQLLPLSTFTDAANGYLVRDTCVFGAEVFVVSYTGRGECLNIMEDIYHANTRTWKIENFSSLHERAYSSDVFTVGNRKWYGIVYFPLLNYSTQSYSLTIIVVLMASSDESREVHLYPKGDREMENDKFLSLYFKLSDSEAFPSGRSTYAKYKLRILNQYNSNHVERGGTRCFCAPNFIWGYPAMLSLTDLEDATKGFLVNDTLLIEAEVSAISAVNNLSNRKTDMEADQEKKETDMELPLRQSFAAKFLLWK</sequence>
<evidence type="ECO:0000313" key="1">
    <source>
        <dbReference type="EMBL" id="KAH7834476.1"/>
    </source>
</evidence>
<name>A0ACB7X1E7_9ERIC</name>
<proteinExistence type="predicted"/>
<keyword evidence="2" id="KW-1185">Reference proteome</keyword>
<organism evidence="1 2">
    <name type="scientific">Vaccinium darrowii</name>
    <dbReference type="NCBI Taxonomy" id="229202"/>
    <lineage>
        <taxon>Eukaryota</taxon>
        <taxon>Viridiplantae</taxon>
        <taxon>Streptophyta</taxon>
        <taxon>Embryophyta</taxon>
        <taxon>Tracheophyta</taxon>
        <taxon>Spermatophyta</taxon>
        <taxon>Magnoliopsida</taxon>
        <taxon>eudicotyledons</taxon>
        <taxon>Gunneridae</taxon>
        <taxon>Pentapetalae</taxon>
        <taxon>asterids</taxon>
        <taxon>Ericales</taxon>
        <taxon>Ericaceae</taxon>
        <taxon>Vaccinioideae</taxon>
        <taxon>Vaccinieae</taxon>
        <taxon>Vaccinium</taxon>
    </lineage>
</organism>
<protein>
    <submittedName>
        <fullName evidence="1">Uncharacterized protein</fullName>
    </submittedName>
</protein>
<dbReference type="EMBL" id="CM037152">
    <property type="protein sequence ID" value="KAH7834476.1"/>
    <property type="molecule type" value="Genomic_DNA"/>
</dbReference>